<comment type="subcellular location">
    <subcellularLocation>
        <location evidence="1 7">Cell membrane</location>
        <topology evidence="1 7">Multi-pass membrane protein</topology>
    </subcellularLocation>
</comment>
<evidence type="ECO:0000256" key="6">
    <source>
        <dbReference type="ARBA" id="ARBA00023136"/>
    </source>
</evidence>
<dbReference type="EMBL" id="JACHON010000002">
    <property type="protein sequence ID" value="MBB6512229.1"/>
    <property type="molecule type" value="Genomic_DNA"/>
</dbReference>
<keyword evidence="3" id="KW-1003">Cell membrane</keyword>
<comment type="caution">
    <text evidence="9">The sequence shown here is derived from an EMBL/GenBank/DDBJ whole genome shotgun (WGS) entry which is preliminary data.</text>
</comment>
<keyword evidence="6 7" id="KW-0472">Membrane</keyword>
<dbReference type="Proteomes" id="UP000572212">
    <property type="component" value="Unassembled WGS sequence"/>
</dbReference>
<dbReference type="PROSITE" id="PS50928">
    <property type="entry name" value="ABC_TM1"/>
    <property type="match status" value="1"/>
</dbReference>
<gene>
    <name evidence="9" type="ORF">GGQ92_001010</name>
</gene>
<name>A0A841RIC5_9BACI</name>
<dbReference type="Gene3D" id="1.10.3720.10">
    <property type="entry name" value="MetI-like"/>
    <property type="match status" value="1"/>
</dbReference>
<comment type="similarity">
    <text evidence="7">Belongs to the binding-protein-dependent transport system permease family.</text>
</comment>
<evidence type="ECO:0000313" key="9">
    <source>
        <dbReference type="EMBL" id="MBB6512229.1"/>
    </source>
</evidence>
<evidence type="ECO:0000256" key="4">
    <source>
        <dbReference type="ARBA" id="ARBA00022692"/>
    </source>
</evidence>
<feature type="domain" description="ABC transmembrane type-1" evidence="8">
    <location>
        <begin position="86"/>
        <end position="298"/>
    </location>
</feature>
<keyword evidence="2 7" id="KW-0813">Transport</keyword>
<reference evidence="9 10" key="1">
    <citation type="submission" date="2020-08" db="EMBL/GenBank/DDBJ databases">
        <title>Genomic Encyclopedia of Type Strains, Phase IV (KMG-IV): sequencing the most valuable type-strain genomes for metagenomic binning, comparative biology and taxonomic classification.</title>
        <authorList>
            <person name="Goeker M."/>
        </authorList>
    </citation>
    <scope>NUCLEOTIDE SEQUENCE [LARGE SCALE GENOMIC DNA]</scope>
    <source>
        <strain evidence="9 10">DSM 11805</strain>
    </source>
</reference>
<dbReference type="SUPFAM" id="SSF161098">
    <property type="entry name" value="MetI-like"/>
    <property type="match status" value="1"/>
</dbReference>
<evidence type="ECO:0000256" key="7">
    <source>
        <dbReference type="RuleBase" id="RU363032"/>
    </source>
</evidence>
<evidence type="ECO:0000256" key="2">
    <source>
        <dbReference type="ARBA" id="ARBA00022448"/>
    </source>
</evidence>
<dbReference type="PANTHER" id="PTHR30193">
    <property type="entry name" value="ABC TRANSPORTER PERMEASE PROTEIN"/>
    <property type="match status" value="1"/>
</dbReference>
<dbReference type="CDD" id="cd06261">
    <property type="entry name" value="TM_PBP2"/>
    <property type="match status" value="1"/>
</dbReference>
<dbReference type="PANTHER" id="PTHR30193:SF37">
    <property type="entry name" value="INNER MEMBRANE ABC TRANSPORTER PERMEASE PROTEIN YCJO"/>
    <property type="match status" value="1"/>
</dbReference>
<feature type="transmembrane region" description="Helical" evidence="7">
    <location>
        <begin position="26"/>
        <end position="48"/>
    </location>
</feature>
<keyword evidence="5 7" id="KW-1133">Transmembrane helix</keyword>
<dbReference type="AlphaFoldDB" id="A0A841RIC5"/>
<evidence type="ECO:0000256" key="5">
    <source>
        <dbReference type="ARBA" id="ARBA00022989"/>
    </source>
</evidence>
<keyword evidence="10" id="KW-1185">Reference proteome</keyword>
<evidence type="ECO:0000259" key="8">
    <source>
        <dbReference type="PROSITE" id="PS50928"/>
    </source>
</evidence>
<sequence length="308" mass="34760">MAEQDVAKINHVKEKRKYRPKLHDSLTGYLFISPFFILFSIFGIYPLIFTAYLSLHKWNILGDKEFVGLSNYVSLFTNDPLFLKSVGNTFFIWVLSTIPQLILALILAFLLNQAFLKAKGIFRLAIFMPNITSVVAVAIIFSAMFGTNYGVINYVLSLFSIDPINWTGSTLGTQVAISAMVMWRWVGYNTIIYLAGLQGISKDLYEAATIDGANKRQQFLYITIPLMRPIILFTVILSTIGGMQVFAEPLLFGRGANNQGLTMTLYLYEEAFTRFAFGYASAIAWVLFLIIILFSLFNMFITGRIKGQ</sequence>
<feature type="transmembrane region" description="Helical" evidence="7">
    <location>
        <begin position="276"/>
        <end position="301"/>
    </location>
</feature>
<organism evidence="9 10">
    <name type="scientific">Gracilibacillus halotolerans</name>
    <dbReference type="NCBI Taxonomy" id="74386"/>
    <lineage>
        <taxon>Bacteria</taxon>
        <taxon>Bacillati</taxon>
        <taxon>Bacillota</taxon>
        <taxon>Bacilli</taxon>
        <taxon>Bacillales</taxon>
        <taxon>Bacillaceae</taxon>
        <taxon>Gracilibacillus</taxon>
    </lineage>
</organism>
<evidence type="ECO:0000313" key="10">
    <source>
        <dbReference type="Proteomes" id="UP000572212"/>
    </source>
</evidence>
<dbReference type="GO" id="GO:0005886">
    <property type="term" value="C:plasma membrane"/>
    <property type="evidence" value="ECO:0007669"/>
    <property type="project" value="UniProtKB-SubCell"/>
</dbReference>
<feature type="transmembrane region" description="Helical" evidence="7">
    <location>
        <begin position="90"/>
        <end position="112"/>
    </location>
</feature>
<dbReference type="RefSeq" id="WP_184245235.1">
    <property type="nucleotide sequence ID" value="NZ_BAAACU010000002.1"/>
</dbReference>
<dbReference type="InterPro" id="IPR035906">
    <property type="entry name" value="MetI-like_sf"/>
</dbReference>
<dbReference type="InterPro" id="IPR051393">
    <property type="entry name" value="ABC_transporter_permease"/>
</dbReference>
<dbReference type="Pfam" id="PF00528">
    <property type="entry name" value="BPD_transp_1"/>
    <property type="match status" value="1"/>
</dbReference>
<feature type="transmembrane region" description="Helical" evidence="7">
    <location>
        <begin position="166"/>
        <end position="186"/>
    </location>
</feature>
<accession>A0A841RIC5</accession>
<keyword evidence="4 7" id="KW-0812">Transmembrane</keyword>
<feature type="transmembrane region" description="Helical" evidence="7">
    <location>
        <begin position="226"/>
        <end position="247"/>
    </location>
</feature>
<evidence type="ECO:0000256" key="1">
    <source>
        <dbReference type="ARBA" id="ARBA00004651"/>
    </source>
</evidence>
<protein>
    <submittedName>
        <fullName evidence="9">Cellobiose transport system permease protein</fullName>
    </submittedName>
</protein>
<dbReference type="GO" id="GO:0055085">
    <property type="term" value="P:transmembrane transport"/>
    <property type="evidence" value="ECO:0007669"/>
    <property type="project" value="InterPro"/>
</dbReference>
<dbReference type="InterPro" id="IPR000515">
    <property type="entry name" value="MetI-like"/>
</dbReference>
<proteinExistence type="inferred from homology"/>
<evidence type="ECO:0000256" key="3">
    <source>
        <dbReference type="ARBA" id="ARBA00022475"/>
    </source>
</evidence>
<feature type="transmembrane region" description="Helical" evidence="7">
    <location>
        <begin position="124"/>
        <end position="146"/>
    </location>
</feature>